<dbReference type="Gene3D" id="3.30.40.10">
    <property type="entry name" value="Zinc/RING finger domain, C3HC4 (zinc finger)"/>
    <property type="match status" value="1"/>
</dbReference>
<gene>
    <name evidence="13" type="ORF">GDO86_002719</name>
</gene>
<dbReference type="InterPro" id="IPR024766">
    <property type="entry name" value="Znf_RING_H2"/>
</dbReference>
<comment type="caution">
    <text evidence="13">The sequence shown here is derived from an EMBL/GenBank/DDBJ whole genome shotgun (WGS) entry which is preliminary data.</text>
</comment>
<dbReference type="AlphaFoldDB" id="A0A8T2JY61"/>
<evidence type="ECO:0000259" key="12">
    <source>
        <dbReference type="PROSITE" id="PS50089"/>
    </source>
</evidence>
<dbReference type="InterPro" id="IPR001841">
    <property type="entry name" value="Znf_RING"/>
</dbReference>
<feature type="compositionally biased region" description="Polar residues" evidence="11">
    <location>
        <begin position="401"/>
        <end position="418"/>
    </location>
</feature>
<evidence type="ECO:0000256" key="10">
    <source>
        <dbReference type="SAM" id="Coils"/>
    </source>
</evidence>
<dbReference type="EMBL" id="JAACNH010000002">
    <property type="protein sequence ID" value="KAG8450185.1"/>
    <property type="molecule type" value="Genomic_DNA"/>
</dbReference>
<keyword evidence="3" id="KW-0479">Metal-binding</keyword>
<evidence type="ECO:0000256" key="6">
    <source>
        <dbReference type="ARBA" id="ARBA00022833"/>
    </source>
</evidence>
<evidence type="ECO:0000256" key="9">
    <source>
        <dbReference type="PROSITE-ProRule" id="PRU00175"/>
    </source>
</evidence>
<evidence type="ECO:0000256" key="5">
    <source>
        <dbReference type="ARBA" id="ARBA00022786"/>
    </source>
</evidence>
<comment type="pathway">
    <text evidence="1">Protein modification; protein ubiquitination.</text>
</comment>
<dbReference type="InterPro" id="IPR013083">
    <property type="entry name" value="Znf_RING/FYVE/PHD"/>
</dbReference>
<dbReference type="PANTHER" id="PTHR17550">
    <property type="entry name" value="E3 UBIQUITIN-PROTEIN LIGASE TTC3"/>
    <property type="match status" value="1"/>
</dbReference>
<proteinExistence type="predicted"/>
<feature type="domain" description="RING-type" evidence="12">
    <location>
        <begin position="910"/>
        <end position="950"/>
    </location>
</feature>
<dbReference type="OrthoDB" id="8062037at2759"/>
<feature type="compositionally biased region" description="Low complexity" evidence="11">
    <location>
        <begin position="690"/>
        <end position="702"/>
    </location>
</feature>
<feature type="region of interest" description="Disordered" evidence="11">
    <location>
        <begin position="859"/>
        <end position="906"/>
    </location>
</feature>
<keyword evidence="5" id="KW-0833">Ubl conjugation pathway</keyword>
<accession>A0A8T2JY61</accession>
<name>A0A8T2JY61_9PIPI</name>
<feature type="coiled-coil region" evidence="10">
    <location>
        <begin position="538"/>
        <end position="604"/>
    </location>
</feature>
<feature type="compositionally biased region" description="Polar residues" evidence="11">
    <location>
        <begin position="889"/>
        <end position="903"/>
    </location>
</feature>
<keyword evidence="4 9" id="KW-0863">Zinc-finger</keyword>
<evidence type="ECO:0000256" key="11">
    <source>
        <dbReference type="SAM" id="MobiDB-lite"/>
    </source>
</evidence>
<dbReference type="Pfam" id="PF12678">
    <property type="entry name" value="zf-rbx1"/>
    <property type="match status" value="1"/>
</dbReference>
<dbReference type="CDD" id="cd16481">
    <property type="entry name" value="RING-H2_TTC3"/>
    <property type="match status" value="1"/>
</dbReference>
<keyword evidence="6" id="KW-0862">Zinc</keyword>
<dbReference type="PANTHER" id="PTHR17550:SF4">
    <property type="entry name" value="E3 UBIQUITIN-PROTEIN LIGASE TTC3"/>
    <property type="match status" value="1"/>
</dbReference>
<feature type="compositionally biased region" description="Basic and acidic residues" evidence="11">
    <location>
        <begin position="776"/>
        <end position="787"/>
    </location>
</feature>
<protein>
    <recommendedName>
        <fullName evidence="8">cullin-RING-type E3 NEDD8 transferase</fullName>
        <ecNumber evidence="8">2.3.2.32</ecNumber>
    </recommendedName>
</protein>
<keyword evidence="10" id="KW-0175">Coiled coil</keyword>
<dbReference type="Proteomes" id="UP000812440">
    <property type="component" value="Chromosome 2"/>
</dbReference>
<dbReference type="SUPFAM" id="SSF57850">
    <property type="entry name" value="RING/U-box"/>
    <property type="match status" value="1"/>
</dbReference>
<dbReference type="InterPro" id="IPR056870">
    <property type="entry name" value="TTC3/DZIP3/RBM44-like_helical"/>
</dbReference>
<evidence type="ECO:0000313" key="13">
    <source>
        <dbReference type="EMBL" id="KAG8450185.1"/>
    </source>
</evidence>
<feature type="compositionally biased region" description="Polar residues" evidence="11">
    <location>
        <begin position="859"/>
        <end position="880"/>
    </location>
</feature>
<keyword evidence="14" id="KW-1185">Reference proteome</keyword>
<dbReference type="Pfam" id="PF24905">
    <property type="entry name" value="TTC3_9th"/>
    <property type="match status" value="1"/>
</dbReference>
<comment type="pathway">
    <text evidence="2">Protein modification; protein neddylation.</text>
</comment>
<dbReference type="EC" id="2.3.2.32" evidence="8"/>
<dbReference type="InterPro" id="IPR056871">
    <property type="entry name" value="WH_TTC3"/>
</dbReference>
<evidence type="ECO:0000256" key="2">
    <source>
        <dbReference type="ARBA" id="ARBA00005032"/>
    </source>
</evidence>
<dbReference type="GO" id="GO:0008270">
    <property type="term" value="F:zinc ion binding"/>
    <property type="evidence" value="ECO:0007669"/>
    <property type="project" value="UniProtKB-KW"/>
</dbReference>
<reference evidence="13" key="1">
    <citation type="thesis" date="2020" institute="ProQuest LLC" country="789 East Eisenhower Parkway, Ann Arbor, MI, USA">
        <title>Comparative Genomics and Chromosome Evolution.</title>
        <authorList>
            <person name="Mudd A.B."/>
        </authorList>
    </citation>
    <scope>NUCLEOTIDE SEQUENCE</scope>
    <source>
        <strain evidence="13">Female2</strain>
        <tissue evidence="13">Blood</tissue>
    </source>
</reference>
<feature type="region of interest" description="Disordered" evidence="11">
    <location>
        <begin position="401"/>
        <end position="426"/>
    </location>
</feature>
<evidence type="ECO:0000256" key="4">
    <source>
        <dbReference type="ARBA" id="ARBA00022771"/>
    </source>
</evidence>
<evidence type="ECO:0000256" key="3">
    <source>
        <dbReference type="ARBA" id="ARBA00022723"/>
    </source>
</evidence>
<evidence type="ECO:0000256" key="8">
    <source>
        <dbReference type="ARBA" id="ARBA00044971"/>
    </source>
</evidence>
<feature type="region of interest" description="Disordered" evidence="11">
    <location>
        <begin position="687"/>
        <end position="793"/>
    </location>
</feature>
<sequence length="969" mass="109280">MCSDLLKYLPFDLLEECWDEKFGEQLNFFISDSVDVVKQLKEANLEIFRCFIWFLDKNRAILLAEMLHILDKYFNEMDTPRMTNDLVPSVWKKPVDVPQPTSIRVKSVEEFPTKCIKVKNKHKKKKQNQTKPVYKVGGAVSTRPQDEDIFTEENTLSLLDPYEPFIVPEYLRLDVAEFENLYESPPDDQPVPSHLDNADYAMCETLYEYFSMILEEHGPLEINDDILIGEFQGFPEEARQLVEEAGGLKEFLLRGPIFVMVDELIFLQKHKCISDEASEKAMLNPAAKEFLPSSKPLNPTISLASGICNEDQSQENWNPPVPDTSPIFAGDVPSSILTNSPPVYSVKPETLHITFGEQTTGPRLEPAISNNNIELSSVAGQVSNALHKADKPVQIKQVQCNRSPETSNNGVKLRTSGTPPTPVKGKVQAGIVSVQVDRELFDEEVNTDPYYPFEKQQGDILRMEKEHLVLQDQLKDATEKYESLKGRYQEEIASQVKQRKETVEHNKITKKELDWLTQEQENETKKWQLEKKENHDKLRVLKNSIKAANETNDRYSREIEEKQKQYREYIELFVEASFNVENEKAKAENNIKKNEADLKGIIERAIAAEANVLENRKQTELLKLRTMAAKMENSASILRANGGTSSAQSLLQKSHLASESEKIKSQFDEQIHLVKNGKKLKTLTGAQGMNSVVDPPNSSVPPAQLQPPDFNPKHTGPTPPSSPSVTPNKASLKPPIKQSLETKKPVSRSKSKDPTSPAPPNSGKVTVKAPGATVPERQEIIKPDARHQSPGKPTLFDKIIDELRDIFPHYTSLELTNFIRDLRSKNGGSLAGLKQDDIVCRVTEYILDLQDKPAVQVSPGQININTRPSASGNTQVSTPPSKQPWRVVTTPSKNKWQKSNESESNTDEPCIICHDDLTQYPVQKLDCGHCFHKHCIKTWLNTQSTCPTCRNHALLPEDFPALSGRIRTA</sequence>
<evidence type="ECO:0000313" key="14">
    <source>
        <dbReference type="Proteomes" id="UP000812440"/>
    </source>
</evidence>
<comment type="catalytic activity">
    <reaction evidence="7">
        <text>S-[NEDD8-protein]-yl-[E2 NEDD8-conjugating enzyme]-L-cysteine + [cullin]-L-lysine = [E2 NEDD8-conjugating enzyme]-L-cysteine + N(6)-[NEDD8-protein]-yl-[cullin]-L-lysine.</text>
        <dbReference type="EC" id="2.3.2.32"/>
    </reaction>
</comment>
<evidence type="ECO:0000256" key="7">
    <source>
        <dbReference type="ARBA" id="ARBA00044896"/>
    </source>
</evidence>
<dbReference type="PROSITE" id="PS50089">
    <property type="entry name" value="ZF_RING_2"/>
    <property type="match status" value="1"/>
</dbReference>
<dbReference type="SMART" id="SM00184">
    <property type="entry name" value="RING"/>
    <property type="match status" value="1"/>
</dbReference>
<dbReference type="Pfam" id="PF24525">
    <property type="entry name" value="TTC3"/>
    <property type="match status" value="1"/>
</dbReference>
<dbReference type="Pfam" id="PF24812">
    <property type="entry name" value="WHD_TTC3"/>
    <property type="match status" value="1"/>
</dbReference>
<evidence type="ECO:0000256" key="1">
    <source>
        <dbReference type="ARBA" id="ARBA00004906"/>
    </source>
</evidence>
<dbReference type="InterPro" id="IPR056872">
    <property type="entry name" value="TTC3/DZIP3-like_helical"/>
</dbReference>
<organism evidence="13 14">
    <name type="scientific">Hymenochirus boettgeri</name>
    <name type="common">Congo dwarf clawed frog</name>
    <dbReference type="NCBI Taxonomy" id="247094"/>
    <lineage>
        <taxon>Eukaryota</taxon>
        <taxon>Metazoa</taxon>
        <taxon>Chordata</taxon>
        <taxon>Craniata</taxon>
        <taxon>Vertebrata</taxon>
        <taxon>Euteleostomi</taxon>
        <taxon>Amphibia</taxon>
        <taxon>Batrachia</taxon>
        <taxon>Anura</taxon>
        <taxon>Pipoidea</taxon>
        <taxon>Pipidae</taxon>
        <taxon>Pipinae</taxon>
        <taxon>Hymenochirus</taxon>
    </lineage>
</organism>
<feature type="coiled-coil region" evidence="10">
    <location>
        <begin position="460"/>
        <end position="494"/>
    </location>
</feature>